<dbReference type="SUPFAM" id="SSF143243">
    <property type="entry name" value="Nqo5-like"/>
    <property type="match status" value="1"/>
</dbReference>
<organism evidence="1">
    <name type="scientific">freshwater metagenome</name>
    <dbReference type="NCBI Taxonomy" id="449393"/>
    <lineage>
        <taxon>unclassified sequences</taxon>
        <taxon>metagenomes</taxon>
        <taxon>ecological metagenomes</taxon>
    </lineage>
</organism>
<dbReference type="EMBL" id="CAFBPC010000109">
    <property type="protein sequence ID" value="CAB5005294.1"/>
    <property type="molecule type" value="Genomic_DNA"/>
</dbReference>
<gene>
    <name evidence="1" type="ORF">UFOPK4057_00575</name>
</gene>
<proteinExistence type="predicted"/>
<reference evidence="1" key="1">
    <citation type="submission" date="2020-05" db="EMBL/GenBank/DDBJ databases">
        <authorList>
            <person name="Chiriac C."/>
            <person name="Salcher M."/>
            <person name="Ghai R."/>
            <person name="Kavagutti S V."/>
        </authorList>
    </citation>
    <scope>NUCLEOTIDE SEQUENCE</scope>
</reference>
<evidence type="ECO:0000313" key="1">
    <source>
        <dbReference type="EMBL" id="CAB5005294.1"/>
    </source>
</evidence>
<dbReference type="InterPro" id="IPR037232">
    <property type="entry name" value="NADH_quin_OxRdtase_su_C/D-like"/>
</dbReference>
<accession>A0A6J7PTA1</accession>
<name>A0A6J7PTA1_9ZZZZ</name>
<protein>
    <submittedName>
        <fullName evidence="1">Unannotated protein</fullName>
    </submittedName>
</protein>
<sequence length="47" mass="5292">MYLPTDFEGHPLRKDFPLLARIVKPWPGIVDVEPLPGDDDEEEGEAS</sequence>
<dbReference type="AlphaFoldDB" id="A0A6J7PTA1"/>